<dbReference type="Proteomes" id="UP000626092">
    <property type="component" value="Unassembled WGS sequence"/>
</dbReference>
<protein>
    <submittedName>
        <fullName evidence="1">Uncharacterized protein</fullName>
    </submittedName>
</protein>
<evidence type="ECO:0000313" key="1">
    <source>
        <dbReference type="EMBL" id="KAF7136177.1"/>
    </source>
</evidence>
<keyword evidence="2" id="KW-1185">Reference proteome</keyword>
<sequence length="184" mass="19663">MTWREPKGLDGGQNDAEKCHLDIGDGSGEQKWTAATRRHQEMASTGSRCFPKEEGKMGWFGGLEVRVFIGTSTLSLSRLTSGLTSSLDLDLSQCAAKMGGELTDVGVSGLKNTTPTPLIGGLVSTSIPPSEGLSPSRLDDSVEGGVQQSLLIGLEIWQRRKAARKVPTSFTTESSRRTALPWLG</sequence>
<dbReference type="OrthoDB" id="10650006at2759"/>
<gene>
    <name evidence="1" type="ORF">RHSIM_Rhsim08G0128000</name>
</gene>
<dbReference type="EMBL" id="WJXA01000008">
    <property type="protein sequence ID" value="KAF7136177.1"/>
    <property type="molecule type" value="Genomic_DNA"/>
</dbReference>
<organism evidence="1 2">
    <name type="scientific">Rhododendron simsii</name>
    <name type="common">Sims's rhododendron</name>
    <dbReference type="NCBI Taxonomy" id="118357"/>
    <lineage>
        <taxon>Eukaryota</taxon>
        <taxon>Viridiplantae</taxon>
        <taxon>Streptophyta</taxon>
        <taxon>Embryophyta</taxon>
        <taxon>Tracheophyta</taxon>
        <taxon>Spermatophyta</taxon>
        <taxon>Magnoliopsida</taxon>
        <taxon>eudicotyledons</taxon>
        <taxon>Gunneridae</taxon>
        <taxon>Pentapetalae</taxon>
        <taxon>asterids</taxon>
        <taxon>Ericales</taxon>
        <taxon>Ericaceae</taxon>
        <taxon>Ericoideae</taxon>
        <taxon>Rhodoreae</taxon>
        <taxon>Rhododendron</taxon>
    </lineage>
</organism>
<dbReference type="AlphaFoldDB" id="A0A834GSQ1"/>
<name>A0A834GSQ1_RHOSS</name>
<reference evidence="1" key="1">
    <citation type="submission" date="2019-11" db="EMBL/GenBank/DDBJ databases">
        <authorList>
            <person name="Liu Y."/>
            <person name="Hou J."/>
            <person name="Li T.-Q."/>
            <person name="Guan C.-H."/>
            <person name="Wu X."/>
            <person name="Wu H.-Z."/>
            <person name="Ling F."/>
            <person name="Zhang R."/>
            <person name="Shi X.-G."/>
            <person name="Ren J.-P."/>
            <person name="Chen E.-F."/>
            <person name="Sun J.-M."/>
        </authorList>
    </citation>
    <scope>NUCLEOTIDE SEQUENCE</scope>
    <source>
        <strain evidence="1">Adult_tree_wgs_1</strain>
        <tissue evidence="1">Leaves</tissue>
    </source>
</reference>
<accession>A0A834GSQ1</accession>
<comment type="caution">
    <text evidence="1">The sequence shown here is derived from an EMBL/GenBank/DDBJ whole genome shotgun (WGS) entry which is preliminary data.</text>
</comment>
<proteinExistence type="predicted"/>
<evidence type="ECO:0000313" key="2">
    <source>
        <dbReference type="Proteomes" id="UP000626092"/>
    </source>
</evidence>